<proteinExistence type="predicted"/>
<sequence length="282" mass="31536">MSKTLELGRLGLNLPKNDLQLSLLTTSTFSHPTYSSHNRHYSQIADLDWDTVRKCWVERGNGLTLELVVRVHGRPIDDDMASHLSNIISQAQLWSQLGLVASPTDGGSSYASNTRDQRLSFLLTHTHSFRPTRTDCVHRICYGVPPADIAPPENVQVLKLMSTTLIINIKSQKPTSCWKASTSHTGLEPMVIPAEGAGTHDNPESEERLLENFNALNRNSKQTSTLNEQPVDLLKLSVQTVMNFTSIPSIVLSMRQPRISVVPLHSTIRMSQTSRRQHQRTL</sequence>
<comment type="caution">
    <text evidence="1">The sequence shown here is derived from an EMBL/GenBank/DDBJ whole genome shotgun (WGS) entry which is preliminary data.</text>
</comment>
<reference evidence="1" key="1">
    <citation type="journal article" date="2020" name="Stud. Mycol.">
        <title>101 Dothideomycetes genomes: a test case for predicting lifestyles and emergence of pathogens.</title>
        <authorList>
            <person name="Haridas S."/>
            <person name="Albert R."/>
            <person name="Binder M."/>
            <person name="Bloem J."/>
            <person name="Labutti K."/>
            <person name="Salamov A."/>
            <person name="Andreopoulos B."/>
            <person name="Baker S."/>
            <person name="Barry K."/>
            <person name="Bills G."/>
            <person name="Bluhm B."/>
            <person name="Cannon C."/>
            <person name="Castanera R."/>
            <person name="Culley D."/>
            <person name="Daum C."/>
            <person name="Ezra D."/>
            <person name="Gonzalez J."/>
            <person name="Henrissat B."/>
            <person name="Kuo A."/>
            <person name="Liang C."/>
            <person name="Lipzen A."/>
            <person name="Lutzoni F."/>
            <person name="Magnuson J."/>
            <person name="Mondo S."/>
            <person name="Nolan M."/>
            <person name="Ohm R."/>
            <person name="Pangilinan J."/>
            <person name="Park H.-J."/>
            <person name="Ramirez L."/>
            <person name="Alfaro M."/>
            <person name="Sun H."/>
            <person name="Tritt A."/>
            <person name="Yoshinaga Y."/>
            <person name="Zwiers L.-H."/>
            <person name="Turgeon B."/>
            <person name="Goodwin S."/>
            <person name="Spatafora J."/>
            <person name="Crous P."/>
            <person name="Grigoriev I."/>
        </authorList>
    </citation>
    <scope>NUCLEOTIDE SEQUENCE</scope>
    <source>
        <strain evidence="1">CBS 130266</strain>
    </source>
</reference>
<dbReference type="EMBL" id="MU007037">
    <property type="protein sequence ID" value="KAF2430689.1"/>
    <property type="molecule type" value="Genomic_DNA"/>
</dbReference>
<keyword evidence="2" id="KW-1185">Reference proteome</keyword>
<evidence type="ECO:0000313" key="1">
    <source>
        <dbReference type="EMBL" id="KAF2430689.1"/>
    </source>
</evidence>
<dbReference type="AlphaFoldDB" id="A0A9P4NRC2"/>
<dbReference type="Proteomes" id="UP000800235">
    <property type="component" value="Unassembled WGS sequence"/>
</dbReference>
<evidence type="ECO:0000313" key="2">
    <source>
        <dbReference type="Proteomes" id="UP000800235"/>
    </source>
</evidence>
<organism evidence="1 2">
    <name type="scientific">Tothia fuscella</name>
    <dbReference type="NCBI Taxonomy" id="1048955"/>
    <lineage>
        <taxon>Eukaryota</taxon>
        <taxon>Fungi</taxon>
        <taxon>Dikarya</taxon>
        <taxon>Ascomycota</taxon>
        <taxon>Pezizomycotina</taxon>
        <taxon>Dothideomycetes</taxon>
        <taxon>Pleosporomycetidae</taxon>
        <taxon>Venturiales</taxon>
        <taxon>Cylindrosympodiaceae</taxon>
        <taxon>Tothia</taxon>
    </lineage>
</organism>
<protein>
    <submittedName>
        <fullName evidence="1">Uncharacterized protein</fullName>
    </submittedName>
</protein>
<name>A0A9P4NRC2_9PEZI</name>
<accession>A0A9P4NRC2</accession>
<gene>
    <name evidence="1" type="ORF">EJ08DRAFT_216614</name>
</gene>
<dbReference type="OrthoDB" id="4187154at2759"/>